<evidence type="ECO:0000313" key="5">
    <source>
        <dbReference type="Proteomes" id="UP000613580"/>
    </source>
</evidence>
<evidence type="ECO:0000256" key="2">
    <source>
        <dbReference type="ARBA" id="ARBA00022857"/>
    </source>
</evidence>
<keyword evidence="5" id="KW-1185">Reference proteome</keyword>
<protein>
    <submittedName>
        <fullName evidence="4">Short-chain dehydrogenase/reductase family protein</fullName>
    </submittedName>
</protein>
<evidence type="ECO:0000256" key="3">
    <source>
        <dbReference type="ARBA" id="ARBA00023002"/>
    </source>
</evidence>
<dbReference type="InterPro" id="IPR036291">
    <property type="entry name" value="NAD(P)-bd_dom_sf"/>
</dbReference>
<dbReference type="AlphaFoldDB" id="A0A8H6S482"/>
<organism evidence="4 5">
    <name type="scientific">Mycena chlorophos</name>
    <name type="common">Agaric fungus</name>
    <name type="synonym">Agaricus chlorophos</name>
    <dbReference type="NCBI Taxonomy" id="658473"/>
    <lineage>
        <taxon>Eukaryota</taxon>
        <taxon>Fungi</taxon>
        <taxon>Dikarya</taxon>
        <taxon>Basidiomycota</taxon>
        <taxon>Agaricomycotina</taxon>
        <taxon>Agaricomycetes</taxon>
        <taxon>Agaricomycetidae</taxon>
        <taxon>Agaricales</taxon>
        <taxon>Marasmiineae</taxon>
        <taxon>Mycenaceae</taxon>
        <taxon>Mycena</taxon>
    </lineage>
</organism>
<proteinExistence type="inferred from homology"/>
<dbReference type="PRINTS" id="PR00081">
    <property type="entry name" value="GDHRDH"/>
</dbReference>
<dbReference type="InterPro" id="IPR002347">
    <property type="entry name" value="SDR_fam"/>
</dbReference>
<sequence length="333" mass="36029">MSFFLPHVPELPSNLSFDGQVAAITGSNGGLGYEAALQLAQRNIATLILAVRRVDAGQKAKAEILADPIVRKRSTPPKIVVYALDMERPSSIASFADKIYADFSELHILLLNAGLGTLNYVQTPEIHSEQMFQVNFASNVLLGTRLLPLLRATGQRSGTPSHLSLVGSRMARESNTFARKPVAPTINIFDYMNDKARFNGFGRYSDTKMLAALWIAEVAAHVPSSEVIVNGCCPGMTRTGLQSRQPFAVRVLVGAFGVIHRARSAPVGGSVLVNGVSTGKESHGVLVWDMEPKGLEFLQTAEGKRWQKKLWKETLAVTEQWSAGATAEAGLDS</sequence>
<dbReference type="PANTHER" id="PTHR24320">
    <property type="entry name" value="RETINOL DEHYDROGENASE"/>
    <property type="match status" value="1"/>
</dbReference>
<evidence type="ECO:0000256" key="1">
    <source>
        <dbReference type="ARBA" id="ARBA00006484"/>
    </source>
</evidence>
<name>A0A8H6S482_MYCCL</name>
<comment type="similarity">
    <text evidence="1">Belongs to the short-chain dehydrogenases/reductases (SDR) family.</text>
</comment>
<dbReference type="OrthoDB" id="542013at2759"/>
<keyword evidence="2" id="KW-0521">NADP</keyword>
<dbReference type="Gene3D" id="3.40.50.720">
    <property type="entry name" value="NAD(P)-binding Rossmann-like Domain"/>
    <property type="match status" value="1"/>
</dbReference>
<dbReference type="Pfam" id="PF00106">
    <property type="entry name" value="adh_short"/>
    <property type="match status" value="1"/>
</dbReference>
<gene>
    <name evidence="4" type="ORF">HMN09_01281700</name>
</gene>
<dbReference type="Proteomes" id="UP000613580">
    <property type="component" value="Unassembled WGS sequence"/>
</dbReference>
<reference evidence="4" key="1">
    <citation type="submission" date="2020-05" db="EMBL/GenBank/DDBJ databases">
        <title>Mycena genomes resolve the evolution of fungal bioluminescence.</title>
        <authorList>
            <person name="Tsai I.J."/>
        </authorList>
    </citation>
    <scope>NUCLEOTIDE SEQUENCE</scope>
    <source>
        <strain evidence="4">110903Hualien_Pintung</strain>
    </source>
</reference>
<evidence type="ECO:0000313" key="4">
    <source>
        <dbReference type="EMBL" id="KAF7291025.1"/>
    </source>
</evidence>
<keyword evidence="3" id="KW-0560">Oxidoreductase</keyword>
<accession>A0A8H6S482</accession>
<dbReference type="EMBL" id="JACAZE010000025">
    <property type="protein sequence ID" value="KAF7291025.1"/>
    <property type="molecule type" value="Genomic_DNA"/>
</dbReference>
<dbReference type="SUPFAM" id="SSF51735">
    <property type="entry name" value="NAD(P)-binding Rossmann-fold domains"/>
    <property type="match status" value="1"/>
</dbReference>
<dbReference type="PANTHER" id="PTHR24320:SF252">
    <property type="entry name" value="DEHYDROGENASE_REDUCTASE FAMILY PROTEIN, PUTATIVE (AFU_ORTHOLOGUE AFUA_3G08550)-RELATED"/>
    <property type="match status" value="1"/>
</dbReference>
<dbReference type="GO" id="GO:0016491">
    <property type="term" value="F:oxidoreductase activity"/>
    <property type="evidence" value="ECO:0007669"/>
    <property type="project" value="UniProtKB-KW"/>
</dbReference>
<comment type="caution">
    <text evidence="4">The sequence shown here is derived from an EMBL/GenBank/DDBJ whole genome shotgun (WGS) entry which is preliminary data.</text>
</comment>